<dbReference type="InterPro" id="IPR015500">
    <property type="entry name" value="Peptidase_S8_subtilisin-rel"/>
</dbReference>
<keyword evidence="4 6" id="KW-0720">Serine protease</keyword>
<dbReference type="Gene3D" id="3.40.50.200">
    <property type="entry name" value="Peptidase S8/S53 domain"/>
    <property type="match status" value="1"/>
</dbReference>
<evidence type="ECO:0000256" key="6">
    <source>
        <dbReference type="PROSITE-ProRule" id="PRU01240"/>
    </source>
</evidence>
<dbReference type="Proteomes" id="UP000660339">
    <property type="component" value="Unassembled WGS sequence"/>
</dbReference>
<feature type="signal peptide" evidence="8">
    <location>
        <begin position="1"/>
        <end position="20"/>
    </location>
</feature>
<dbReference type="GO" id="GO:0004252">
    <property type="term" value="F:serine-type endopeptidase activity"/>
    <property type="evidence" value="ECO:0007669"/>
    <property type="project" value="UniProtKB-UniRule"/>
</dbReference>
<name>A0A8J3LFI5_9ACTN</name>
<evidence type="ECO:0000313" key="10">
    <source>
        <dbReference type="EMBL" id="GIG14181.1"/>
    </source>
</evidence>
<evidence type="ECO:0000256" key="5">
    <source>
        <dbReference type="PIRSR" id="PIRSR615500-1"/>
    </source>
</evidence>
<dbReference type="InterPro" id="IPR000209">
    <property type="entry name" value="Peptidase_S8/S53_dom"/>
</dbReference>
<dbReference type="InterPro" id="IPR051048">
    <property type="entry name" value="Peptidase_S8/S53_subtilisin"/>
</dbReference>
<reference evidence="10" key="1">
    <citation type="submission" date="2021-01" db="EMBL/GenBank/DDBJ databases">
        <title>Whole genome shotgun sequence of Catellatospora methionotrophica NBRC 14553.</title>
        <authorList>
            <person name="Komaki H."/>
            <person name="Tamura T."/>
        </authorList>
    </citation>
    <scope>NUCLEOTIDE SEQUENCE</scope>
    <source>
        <strain evidence="10">NBRC 14553</strain>
    </source>
</reference>
<keyword evidence="8" id="KW-0732">Signal</keyword>
<evidence type="ECO:0000256" key="2">
    <source>
        <dbReference type="ARBA" id="ARBA00022670"/>
    </source>
</evidence>
<organism evidence="10 11">
    <name type="scientific">Catellatospora methionotrophica</name>
    <dbReference type="NCBI Taxonomy" id="121620"/>
    <lineage>
        <taxon>Bacteria</taxon>
        <taxon>Bacillati</taxon>
        <taxon>Actinomycetota</taxon>
        <taxon>Actinomycetes</taxon>
        <taxon>Micromonosporales</taxon>
        <taxon>Micromonosporaceae</taxon>
        <taxon>Catellatospora</taxon>
    </lineage>
</organism>
<dbReference type="AlphaFoldDB" id="A0A8J3LFI5"/>
<feature type="active site" description="Charge relay system" evidence="5 6">
    <location>
        <position position="233"/>
    </location>
</feature>
<dbReference type="PANTHER" id="PTHR43399:SF4">
    <property type="entry name" value="CELL WALL-ASSOCIATED PROTEASE"/>
    <property type="match status" value="1"/>
</dbReference>
<dbReference type="PROSITE" id="PS00136">
    <property type="entry name" value="SUBTILASE_ASP"/>
    <property type="match status" value="1"/>
</dbReference>
<evidence type="ECO:0000256" key="8">
    <source>
        <dbReference type="SAM" id="SignalP"/>
    </source>
</evidence>
<dbReference type="PRINTS" id="PR00723">
    <property type="entry name" value="SUBTILISIN"/>
</dbReference>
<dbReference type="InterPro" id="IPR023828">
    <property type="entry name" value="Peptidase_S8_Ser-AS"/>
</dbReference>
<feature type="domain" description="Peptidase S8/S53" evidence="9">
    <location>
        <begin position="191"/>
        <end position="444"/>
    </location>
</feature>
<keyword evidence="3 6" id="KW-0378">Hydrolase</keyword>
<comment type="similarity">
    <text evidence="1 6 7">Belongs to the peptidase S8 family.</text>
</comment>
<evidence type="ECO:0000256" key="1">
    <source>
        <dbReference type="ARBA" id="ARBA00011073"/>
    </source>
</evidence>
<dbReference type="PROSITE" id="PS00137">
    <property type="entry name" value="SUBTILASE_HIS"/>
    <property type="match status" value="1"/>
</dbReference>
<accession>A0A8J3LFI5</accession>
<protein>
    <submittedName>
        <fullName evidence="10">Serine protease</fullName>
    </submittedName>
</protein>
<evidence type="ECO:0000256" key="4">
    <source>
        <dbReference type="ARBA" id="ARBA00022825"/>
    </source>
</evidence>
<evidence type="ECO:0000256" key="7">
    <source>
        <dbReference type="RuleBase" id="RU003355"/>
    </source>
</evidence>
<gene>
    <name evidence="10" type="ORF">Cme02nite_25130</name>
</gene>
<comment type="caution">
    <text evidence="10">The sequence shown here is derived from an EMBL/GenBank/DDBJ whole genome shotgun (WGS) entry which is preliminary data.</text>
</comment>
<dbReference type="PROSITE" id="PS51892">
    <property type="entry name" value="SUBTILASE"/>
    <property type="match status" value="1"/>
</dbReference>
<dbReference type="GO" id="GO:0006508">
    <property type="term" value="P:proteolysis"/>
    <property type="evidence" value="ECO:0007669"/>
    <property type="project" value="UniProtKB-KW"/>
</dbReference>
<dbReference type="PANTHER" id="PTHR43399">
    <property type="entry name" value="SUBTILISIN-RELATED"/>
    <property type="match status" value="1"/>
</dbReference>
<dbReference type="EMBL" id="BONJ01000009">
    <property type="protein sequence ID" value="GIG14181.1"/>
    <property type="molecule type" value="Genomic_DNA"/>
</dbReference>
<keyword evidence="11" id="KW-1185">Reference proteome</keyword>
<evidence type="ECO:0000256" key="3">
    <source>
        <dbReference type="ARBA" id="ARBA00022801"/>
    </source>
</evidence>
<feature type="active site" description="Charge relay system" evidence="5 6">
    <location>
        <position position="200"/>
    </location>
</feature>
<keyword evidence="2 6" id="KW-0645">Protease</keyword>
<feature type="active site" description="Charge relay system" evidence="5 6">
    <location>
        <position position="406"/>
    </location>
</feature>
<sequence length="1069" mass="110708">MLAAGIAAALLMAAPGAAGAEQAASPLAARPAQSKGKTQTVALITGDRVSVHGDGRLSLTPRDGVTYHSYRVKDHQYVIPSDAMPLLASNRLDRRLFDLSELLAVQAARKATLPLIVSGASSAPGLTAERRLPAVKGFAAEVSEKSLATQWQATRKVNTGKIWLDAVRKPALDVSVPLIGAPAAWAAGFDGTGVKVAVLDTGVDITHPDLAGKITARQNFTEGEEDDLDRVGHGTHVASTIAGSGAGSGGKYKGVAPGASLLDGKVCVEYGCAESWILAGMQWAAESGAAVANMSLGGSNSPEIDPLEQAVNDLTAQYGTLFVIAAGNDGADDSVGSPATAEAALAVAAFTKDDELAVFSSRGPSADGWAVKPEIAAPGQDIVAARSKDGFLGEPGQLYMPLDGTSMATPHVAGAAALLTQVHPGWTPAQRKAALMASAKPAAGVGVFAQGAGRVDVARAITQQVTTSPASVTFGLQEWPHTDDAVRTSTVTYHNGGSAAVTLQLALNGGPAGVFSLSASSVTVPAGGDASVTISADTREGGDVTGGIGGQLTATAAGVSVQTPFGVVREELKHTVHVTATERDGDAAEDTITVLFDPVRFKDHVVYGASGDLRLPPGEYFGFSWVHEEEADGAFSVTQVVYPRFKVDGAEALSMDARGAGGFDVTVPDPKADVVLASYDVNMVFESANIGVGVMGDSFPSMHAKQLGPKKVAGLSSVLSGTLAEVDDAGNPTLAPHVYNVGWHKGDGMLSGLVKHLRWTDLATVKAGHAVLDKGTSGVRLNFLAPPGGGGGWATGWPTPLPFTRTDYYASNVPWQVELMVEKPAEGEDWPETVSDNSALTDYRPGKTYQEQWNKGVFGPSVAKLFPGDKPAVRQGDLMYVGPALLGDGQGRAGFGQITGGRGALYRDGELIAEADDGPYAFIEEVDPAKASFRFDGSLERDSRLTTKMSVSWTFRSGHVDGEASLPLTAVSFAPKLDENNVGKAGGLGVYPATFTQTEGSGRVVKLSVKASYDDGKTWVKVPVLCLGGDWVVMVAHPRAGGFVSLQASGADSKGNTFNQTVIRAYEIR</sequence>
<feature type="chain" id="PRO_5039216090" evidence="8">
    <location>
        <begin position="21"/>
        <end position="1069"/>
    </location>
</feature>
<dbReference type="Pfam" id="PF00082">
    <property type="entry name" value="Peptidase_S8"/>
    <property type="match status" value="1"/>
</dbReference>
<dbReference type="InterPro" id="IPR036852">
    <property type="entry name" value="Peptidase_S8/S53_dom_sf"/>
</dbReference>
<dbReference type="PROSITE" id="PS00138">
    <property type="entry name" value="SUBTILASE_SER"/>
    <property type="match status" value="1"/>
</dbReference>
<evidence type="ECO:0000313" key="11">
    <source>
        <dbReference type="Proteomes" id="UP000660339"/>
    </source>
</evidence>
<dbReference type="SUPFAM" id="SSF52743">
    <property type="entry name" value="Subtilisin-like"/>
    <property type="match status" value="1"/>
</dbReference>
<evidence type="ECO:0000259" key="9">
    <source>
        <dbReference type="Pfam" id="PF00082"/>
    </source>
</evidence>
<dbReference type="InterPro" id="IPR023827">
    <property type="entry name" value="Peptidase_S8_Asp-AS"/>
</dbReference>
<dbReference type="InterPro" id="IPR022398">
    <property type="entry name" value="Peptidase_S8_His-AS"/>
</dbReference>
<proteinExistence type="inferred from homology"/>